<feature type="non-terminal residue" evidence="2">
    <location>
        <position position="174"/>
    </location>
</feature>
<accession>A0A382CTB2</accession>
<organism evidence="2">
    <name type="scientific">marine metagenome</name>
    <dbReference type="NCBI Taxonomy" id="408172"/>
    <lineage>
        <taxon>unclassified sequences</taxon>
        <taxon>metagenomes</taxon>
        <taxon>ecological metagenomes</taxon>
    </lineage>
</organism>
<dbReference type="InterPro" id="IPR014001">
    <property type="entry name" value="Helicase_ATP-bd"/>
</dbReference>
<feature type="domain" description="Helicase ATP-binding" evidence="1">
    <location>
        <begin position="103"/>
        <end position="174"/>
    </location>
</feature>
<feature type="non-terminal residue" evidence="2">
    <location>
        <position position="1"/>
    </location>
</feature>
<dbReference type="InterPro" id="IPR006935">
    <property type="entry name" value="Helicase/UvrB_N"/>
</dbReference>
<dbReference type="GO" id="GO:0003677">
    <property type="term" value="F:DNA binding"/>
    <property type="evidence" value="ECO:0007669"/>
    <property type="project" value="InterPro"/>
</dbReference>
<protein>
    <recommendedName>
        <fullName evidence="1">Helicase ATP-binding domain-containing protein</fullName>
    </recommendedName>
</protein>
<dbReference type="AlphaFoldDB" id="A0A382CTB2"/>
<dbReference type="PROSITE" id="PS51192">
    <property type="entry name" value="HELICASE_ATP_BIND_1"/>
    <property type="match status" value="1"/>
</dbReference>
<reference evidence="2" key="1">
    <citation type="submission" date="2018-05" db="EMBL/GenBank/DDBJ databases">
        <authorList>
            <person name="Lanie J.A."/>
            <person name="Ng W.-L."/>
            <person name="Kazmierczak K.M."/>
            <person name="Andrzejewski T.M."/>
            <person name="Davidsen T.M."/>
            <person name="Wayne K.J."/>
            <person name="Tettelin H."/>
            <person name="Glass J.I."/>
            <person name="Rusch D."/>
            <person name="Podicherti R."/>
            <person name="Tsui H.-C.T."/>
            <person name="Winkler M.E."/>
        </authorList>
    </citation>
    <scope>NUCLEOTIDE SEQUENCE</scope>
</reference>
<dbReference type="GO" id="GO:0005524">
    <property type="term" value="F:ATP binding"/>
    <property type="evidence" value="ECO:0007669"/>
    <property type="project" value="InterPro"/>
</dbReference>
<dbReference type="GO" id="GO:0016787">
    <property type="term" value="F:hydrolase activity"/>
    <property type="evidence" value="ECO:0007669"/>
    <property type="project" value="InterPro"/>
</dbReference>
<dbReference type="InterPro" id="IPR049409">
    <property type="entry name" value="UvsW_N"/>
</dbReference>
<dbReference type="Pfam" id="PF21241">
    <property type="entry name" value="UvsW_N"/>
    <property type="match status" value="1"/>
</dbReference>
<dbReference type="Gene3D" id="3.30.780.20">
    <property type="match status" value="1"/>
</dbReference>
<dbReference type="SUPFAM" id="SSF52540">
    <property type="entry name" value="P-loop containing nucleoside triphosphate hydrolases"/>
    <property type="match status" value="1"/>
</dbReference>
<name>A0A382CTB2_9ZZZZ</name>
<proteinExistence type="predicted"/>
<dbReference type="Gene3D" id="3.40.50.300">
    <property type="entry name" value="P-loop containing nucleotide triphosphate hydrolases"/>
    <property type="match status" value="1"/>
</dbReference>
<dbReference type="InterPro" id="IPR049430">
    <property type="entry name" value="UvsW_N_sf"/>
</dbReference>
<evidence type="ECO:0000313" key="2">
    <source>
        <dbReference type="EMBL" id="SVB29129.1"/>
    </source>
</evidence>
<dbReference type="Pfam" id="PF04851">
    <property type="entry name" value="ResIII"/>
    <property type="match status" value="1"/>
</dbReference>
<dbReference type="InterPro" id="IPR027417">
    <property type="entry name" value="P-loop_NTPase"/>
</dbReference>
<sequence length="174" mass="20468">VYHELSDHFTFEVPGAKFMPQYRNKYWDGKIRLYDMRRNEIYAGLVDRIISFCNRKDYTYEFEGSKFYGLPIEENELISPAGVTDYVKSISKHKPRPYQIMGVHDALKNNRKLLLSPTASGKSLMIYAITRYHVENKRKILIVVPTTSLVEQMYKDFEDYGWNAANYCHRVYAG</sequence>
<dbReference type="EMBL" id="UINC01035935">
    <property type="protein sequence ID" value="SVB29129.1"/>
    <property type="molecule type" value="Genomic_DNA"/>
</dbReference>
<gene>
    <name evidence="2" type="ORF">METZ01_LOCUS181983</name>
</gene>
<evidence type="ECO:0000259" key="1">
    <source>
        <dbReference type="PROSITE" id="PS51192"/>
    </source>
</evidence>